<evidence type="ECO:0000313" key="3">
    <source>
        <dbReference type="Proteomes" id="UP000307164"/>
    </source>
</evidence>
<reference evidence="3" key="2">
    <citation type="submission" date="2019-06" db="EMBL/GenBank/DDBJ databases">
        <title>Co-occurence of chitin degradation, pigmentation and bioactivity in marine Pseudoalteromonas.</title>
        <authorList>
            <person name="Sonnenschein E.C."/>
            <person name="Bech P.K."/>
        </authorList>
    </citation>
    <scope>NUCLEOTIDE SEQUENCE [LARGE SCALE GENOMIC DNA]</scope>
    <source>
        <strain evidence="3">S3895</strain>
    </source>
</reference>
<evidence type="ECO:0000313" key="2">
    <source>
        <dbReference type="EMBL" id="TMO69764.1"/>
    </source>
</evidence>
<sequence length="319" mass="37152">MASLEEAYSYEYDDIIDAELAYDLYWAGVISSKSSFECPSEFCEAKVTCVNMDAEKQDMQQSPHFRSYNHSSECDASIGKKQKVSAGSKYEPSASKVVKSDQESDTFNLHRPRNQFTKKKKGERDKGKKRAIHSRRPNVQGEHELQSGSNYYAVRSLVTKFIRYKKDEMLSEHYVNISGKDISYRELFKGVFNQPLEALPKEERIYWGVAYINHIPDKNTYRIVFKNEMQHGSNYIRPSFFISEEQIEAYPVNNLVTKRLAKISESKDKRAFIFLYSKPHGQGPNFINFDLDSLDYLEIRYLDLFDELKKPTKLAIQQR</sequence>
<proteinExistence type="predicted"/>
<evidence type="ECO:0000256" key="1">
    <source>
        <dbReference type="SAM" id="MobiDB-lite"/>
    </source>
</evidence>
<comment type="caution">
    <text evidence="2">The sequence shown here is derived from an EMBL/GenBank/DDBJ whole genome shotgun (WGS) entry which is preliminary data.</text>
</comment>
<dbReference type="EMBL" id="PNBW01000157">
    <property type="protein sequence ID" value="TMO69764.1"/>
    <property type="molecule type" value="Genomic_DNA"/>
</dbReference>
<name>A0ABY2VSA9_9GAMM</name>
<gene>
    <name evidence="2" type="ORF">CWC20_20360</name>
</gene>
<reference evidence="2 3" key="1">
    <citation type="submission" date="2018-01" db="EMBL/GenBank/DDBJ databases">
        <authorList>
            <person name="Paulsen S."/>
            <person name="Gram L.K."/>
        </authorList>
    </citation>
    <scope>NUCLEOTIDE SEQUENCE [LARGE SCALE GENOMIC DNA]</scope>
    <source>
        <strain evidence="2 3">S3895</strain>
    </source>
</reference>
<feature type="region of interest" description="Disordered" evidence="1">
    <location>
        <begin position="85"/>
        <end position="144"/>
    </location>
</feature>
<organism evidence="2 3">
    <name type="scientific">Pseudoalteromonas aurantia</name>
    <dbReference type="NCBI Taxonomy" id="43654"/>
    <lineage>
        <taxon>Bacteria</taxon>
        <taxon>Pseudomonadati</taxon>
        <taxon>Pseudomonadota</taxon>
        <taxon>Gammaproteobacteria</taxon>
        <taxon>Alteromonadales</taxon>
        <taxon>Pseudoalteromonadaceae</taxon>
        <taxon>Pseudoalteromonas</taxon>
    </lineage>
</organism>
<dbReference type="RefSeq" id="WP_138676838.1">
    <property type="nucleotide sequence ID" value="NZ_PNBW01000157.1"/>
</dbReference>
<feature type="compositionally biased region" description="Basic residues" evidence="1">
    <location>
        <begin position="110"/>
        <end position="136"/>
    </location>
</feature>
<protein>
    <submittedName>
        <fullName evidence="2">Uncharacterized protein</fullName>
    </submittedName>
</protein>
<keyword evidence="3" id="KW-1185">Reference proteome</keyword>
<dbReference type="Proteomes" id="UP000307164">
    <property type="component" value="Unassembled WGS sequence"/>
</dbReference>
<accession>A0ABY2VSA9</accession>